<dbReference type="KEGG" id="soa:G3M56_011040"/>
<dbReference type="Proteomes" id="UP000475117">
    <property type="component" value="Chromosome"/>
</dbReference>
<keyword evidence="4" id="KW-1185">Reference proteome</keyword>
<proteinExistence type="inferred from homology"/>
<evidence type="ECO:0000256" key="1">
    <source>
        <dbReference type="ARBA" id="ARBA00008769"/>
    </source>
</evidence>
<dbReference type="AlphaFoldDB" id="A0A6B3LE37"/>
<comment type="similarity">
    <text evidence="1 2">Belongs to the OprB family.</text>
</comment>
<evidence type="ECO:0000313" key="4">
    <source>
        <dbReference type="Proteomes" id="UP000475117"/>
    </source>
</evidence>
<organism evidence="3 4">
    <name type="scientific">Sulfuriroseicoccus oceanibius</name>
    <dbReference type="NCBI Taxonomy" id="2707525"/>
    <lineage>
        <taxon>Bacteria</taxon>
        <taxon>Pseudomonadati</taxon>
        <taxon>Verrucomicrobiota</taxon>
        <taxon>Verrucomicrobiia</taxon>
        <taxon>Verrucomicrobiales</taxon>
        <taxon>Verrucomicrobiaceae</taxon>
        <taxon>Sulfuriroseicoccus</taxon>
    </lineage>
</organism>
<dbReference type="GO" id="GO:0015288">
    <property type="term" value="F:porin activity"/>
    <property type="evidence" value="ECO:0007669"/>
    <property type="project" value="InterPro"/>
</dbReference>
<dbReference type="Pfam" id="PF04966">
    <property type="entry name" value="OprB"/>
    <property type="match status" value="1"/>
</dbReference>
<accession>A0A6B3LE37</accession>
<dbReference type="GO" id="GO:0008643">
    <property type="term" value="P:carbohydrate transport"/>
    <property type="evidence" value="ECO:0007669"/>
    <property type="project" value="InterPro"/>
</dbReference>
<dbReference type="RefSeq" id="WP_164365621.1">
    <property type="nucleotide sequence ID" value="NZ_CP066776.1"/>
</dbReference>
<dbReference type="Gene3D" id="2.40.160.180">
    <property type="entry name" value="Carbohydrate-selective porin OprB"/>
    <property type="match status" value="1"/>
</dbReference>
<dbReference type="EMBL" id="CP066776">
    <property type="protein sequence ID" value="QQL44416.1"/>
    <property type="molecule type" value="Genomic_DNA"/>
</dbReference>
<name>A0A6B3LE37_9BACT</name>
<reference evidence="3 4" key="1">
    <citation type="submission" date="2020-12" db="EMBL/GenBank/DDBJ databases">
        <title>Sulforoseuscoccus oceanibium gen. nov., sp. nov., a representative of the phylum Verrucomicrobia with special cytoplasmic membrane, and proposal of Sulforoseuscoccusaceae fam. nov.</title>
        <authorList>
            <person name="Xi F."/>
        </authorList>
    </citation>
    <scope>NUCLEOTIDE SEQUENCE [LARGE SCALE GENOMIC DNA]</scope>
    <source>
        <strain evidence="3 4">T37</strain>
    </source>
</reference>
<sequence>MIARKIFVFVWSVVAIASGQSEPMPSSEEDFIGGPSSIGSDLQRDDGAPEANLFTPWYTFKEQMRERSGFDFSLDYTTLYQKAGGTLTGNDDAFSGVFRIYGKWELLGRGTQDTGSLVWKVESRDKLGGDVVPGALGANLGYLGVTGASFSEAGWFLAPLYWEQFLCDGRFGFVVGRLDSLDFVDISGYSGQWHRFQNASLLVNSTIPYPDLGFGAGAGFKIGSDWVVGASIHDANGSAQDFDFLVDGWEFFKQVYVSWSPDRARRLDRAAHLTLWHADERTGLGNDDGWGLALSYNWMLDCGWMPFARVGWADGEASRADATILAGMLYRPESGIGEFGGALGWESLSNDTLGDQTAAELFFRWDVSSHFSLTPSVQVLIDPALNPSDDLLVLGGLRARLSF</sequence>
<protein>
    <submittedName>
        <fullName evidence="3">Carbohydrate porin</fullName>
    </submittedName>
</protein>
<dbReference type="GO" id="GO:0016020">
    <property type="term" value="C:membrane"/>
    <property type="evidence" value="ECO:0007669"/>
    <property type="project" value="InterPro"/>
</dbReference>
<dbReference type="InterPro" id="IPR038673">
    <property type="entry name" value="OprB_sf"/>
</dbReference>
<evidence type="ECO:0000313" key="3">
    <source>
        <dbReference type="EMBL" id="QQL44416.1"/>
    </source>
</evidence>
<evidence type="ECO:0000256" key="2">
    <source>
        <dbReference type="RuleBase" id="RU363072"/>
    </source>
</evidence>
<dbReference type="InterPro" id="IPR007049">
    <property type="entry name" value="Carb-sel_porin_OprB"/>
</dbReference>
<gene>
    <name evidence="3" type="ORF">G3M56_011040</name>
</gene>